<sequence length="70" mass="8051">MFKTFTNPEDLEPELKKLGISDTIAQTRITQLQEYRQLQSCVNGAKVLLKIQHQYNLTGDFEPVKEIAEV</sequence>
<organism evidence="1 2">
    <name type="scientific">Dreissena polymorpha</name>
    <name type="common">Zebra mussel</name>
    <name type="synonym">Mytilus polymorpha</name>
    <dbReference type="NCBI Taxonomy" id="45954"/>
    <lineage>
        <taxon>Eukaryota</taxon>
        <taxon>Metazoa</taxon>
        <taxon>Spiralia</taxon>
        <taxon>Lophotrochozoa</taxon>
        <taxon>Mollusca</taxon>
        <taxon>Bivalvia</taxon>
        <taxon>Autobranchia</taxon>
        <taxon>Heteroconchia</taxon>
        <taxon>Euheterodonta</taxon>
        <taxon>Imparidentia</taxon>
        <taxon>Neoheterodontei</taxon>
        <taxon>Myida</taxon>
        <taxon>Dreissenoidea</taxon>
        <taxon>Dreissenidae</taxon>
        <taxon>Dreissena</taxon>
    </lineage>
</organism>
<dbReference type="EMBL" id="JAIWYP010000012">
    <property type="protein sequence ID" value="KAH3728231.1"/>
    <property type="molecule type" value="Genomic_DNA"/>
</dbReference>
<gene>
    <name evidence="1" type="ORF">DPMN_054183</name>
</gene>
<reference evidence="1" key="2">
    <citation type="submission" date="2020-11" db="EMBL/GenBank/DDBJ databases">
        <authorList>
            <person name="McCartney M.A."/>
            <person name="Auch B."/>
            <person name="Kono T."/>
            <person name="Mallez S."/>
            <person name="Becker A."/>
            <person name="Gohl D.M."/>
            <person name="Silverstein K.A.T."/>
            <person name="Koren S."/>
            <person name="Bechman K.B."/>
            <person name="Herman A."/>
            <person name="Abrahante J.E."/>
            <person name="Garbe J."/>
        </authorList>
    </citation>
    <scope>NUCLEOTIDE SEQUENCE</scope>
    <source>
        <strain evidence="1">Duluth1</strain>
        <tissue evidence="1">Whole animal</tissue>
    </source>
</reference>
<dbReference type="Proteomes" id="UP000828390">
    <property type="component" value="Unassembled WGS sequence"/>
</dbReference>
<keyword evidence="2" id="KW-1185">Reference proteome</keyword>
<comment type="caution">
    <text evidence="1">The sequence shown here is derived from an EMBL/GenBank/DDBJ whole genome shotgun (WGS) entry which is preliminary data.</text>
</comment>
<proteinExistence type="predicted"/>
<protein>
    <submittedName>
        <fullName evidence="1">Uncharacterized protein</fullName>
    </submittedName>
</protein>
<dbReference type="AlphaFoldDB" id="A0A9D4HRD2"/>
<accession>A0A9D4HRD2</accession>
<reference evidence="1" key="1">
    <citation type="journal article" date="2019" name="bioRxiv">
        <title>The Genome of the Zebra Mussel, Dreissena polymorpha: A Resource for Invasive Species Research.</title>
        <authorList>
            <person name="McCartney M.A."/>
            <person name="Auch B."/>
            <person name="Kono T."/>
            <person name="Mallez S."/>
            <person name="Zhang Y."/>
            <person name="Obille A."/>
            <person name="Becker A."/>
            <person name="Abrahante J.E."/>
            <person name="Garbe J."/>
            <person name="Badalamenti J.P."/>
            <person name="Herman A."/>
            <person name="Mangelson H."/>
            <person name="Liachko I."/>
            <person name="Sullivan S."/>
            <person name="Sone E.D."/>
            <person name="Koren S."/>
            <person name="Silverstein K.A.T."/>
            <person name="Beckman K.B."/>
            <person name="Gohl D.M."/>
        </authorList>
    </citation>
    <scope>NUCLEOTIDE SEQUENCE</scope>
    <source>
        <strain evidence="1">Duluth1</strain>
        <tissue evidence="1">Whole animal</tissue>
    </source>
</reference>
<evidence type="ECO:0000313" key="2">
    <source>
        <dbReference type="Proteomes" id="UP000828390"/>
    </source>
</evidence>
<name>A0A9D4HRD2_DREPO</name>
<evidence type="ECO:0000313" key="1">
    <source>
        <dbReference type="EMBL" id="KAH3728231.1"/>
    </source>
</evidence>